<gene>
    <name evidence="3" type="ORF">GFD21_04155</name>
</gene>
<dbReference type="InterPro" id="IPR001387">
    <property type="entry name" value="Cro/C1-type_HTH"/>
</dbReference>
<feature type="region of interest" description="Disordered" evidence="1">
    <location>
        <begin position="1"/>
        <end position="24"/>
    </location>
</feature>
<dbReference type="RefSeq" id="WP_163196686.1">
    <property type="nucleotide sequence ID" value="NZ_WHZV01000002.1"/>
</dbReference>
<dbReference type="CDD" id="cd00093">
    <property type="entry name" value="HTH_XRE"/>
    <property type="match status" value="1"/>
</dbReference>
<organism evidence="3 4">
    <name type="scientific">Bifidobacterium platyrrhinorum</name>
    <dbReference type="NCBI Taxonomy" id="2661628"/>
    <lineage>
        <taxon>Bacteria</taxon>
        <taxon>Bacillati</taxon>
        <taxon>Actinomycetota</taxon>
        <taxon>Actinomycetes</taxon>
        <taxon>Bifidobacteriales</taxon>
        <taxon>Bifidobacteriaceae</taxon>
        <taxon>Bifidobacterium</taxon>
    </lineage>
</organism>
<accession>A0A6L9SR13</accession>
<dbReference type="Pfam" id="PF13744">
    <property type="entry name" value="HTH_37"/>
    <property type="match status" value="1"/>
</dbReference>
<dbReference type="Proteomes" id="UP000483293">
    <property type="component" value="Unassembled WGS sequence"/>
</dbReference>
<comment type="caution">
    <text evidence="3">The sequence shown here is derived from an EMBL/GenBank/DDBJ whole genome shotgun (WGS) entry which is preliminary data.</text>
</comment>
<dbReference type="EMBL" id="WHZV01000002">
    <property type="protein sequence ID" value="NEG54980.1"/>
    <property type="molecule type" value="Genomic_DNA"/>
</dbReference>
<keyword evidence="4" id="KW-1185">Reference proteome</keyword>
<evidence type="ECO:0000313" key="3">
    <source>
        <dbReference type="EMBL" id="NEG54980.1"/>
    </source>
</evidence>
<dbReference type="SUPFAM" id="SSF47413">
    <property type="entry name" value="lambda repressor-like DNA-binding domains"/>
    <property type="match status" value="1"/>
</dbReference>
<evidence type="ECO:0000259" key="2">
    <source>
        <dbReference type="PROSITE" id="PS50943"/>
    </source>
</evidence>
<dbReference type="GO" id="GO:0003677">
    <property type="term" value="F:DNA binding"/>
    <property type="evidence" value="ECO:0007669"/>
    <property type="project" value="InterPro"/>
</dbReference>
<proteinExistence type="predicted"/>
<name>A0A6L9SR13_9BIFI</name>
<dbReference type="InterPro" id="IPR039554">
    <property type="entry name" value="HigA2-like_HTH"/>
</dbReference>
<reference evidence="3 4" key="1">
    <citation type="submission" date="2019-10" db="EMBL/GenBank/DDBJ databases">
        <title>Bifidobacterium from non-human primates.</title>
        <authorList>
            <person name="Modesto M."/>
        </authorList>
    </citation>
    <scope>NUCLEOTIDE SEQUENCE [LARGE SCALE GENOMIC DNA]</scope>
    <source>
        <strain evidence="3 4">SMA15</strain>
    </source>
</reference>
<evidence type="ECO:0000313" key="4">
    <source>
        <dbReference type="Proteomes" id="UP000483293"/>
    </source>
</evidence>
<sequence length="103" mass="11332">MTHASRGTRATKRGLAERGPEPYGGLLRDHDRVYGLRDVRRACDLTQQQLAGHMGVNQKRVCEIELADIDRTQVSTLKRYVEGLGGTLHVSIALPGNEPIAIV</sequence>
<dbReference type="InterPro" id="IPR010982">
    <property type="entry name" value="Lambda_DNA-bd_dom_sf"/>
</dbReference>
<dbReference type="AlphaFoldDB" id="A0A6L9SR13"/>
<protein>
    <submittedName>
        <fullName evidence="3">Helix-turn-helix domain-containing protein</fullName>
    </submittedName>
</protein>
<evidence type="ECO:0000256" key="1">
    <source>
        <dbReference type="SAM" id="MobiDB-lite"/>
    </source>
</evidence>
<feature type="domain" description="HTH cro/C1-type" evidence="2">
    <location>
        <begin position="36"/>
        <end position="91"/>
    </location>
</feature>
<dbReference type="Gene3D" id="1.10.260.40">
    <property type="entry name" value="lambda repressor-like DNA-binding domains"/>
    <property type="match status" value="1"/>
</dbReference>
<dbReference type="PROSITE" id="PS50943">
    <property type="entry name" value="HTH_CROC1"/>
    <property type="match status" value="1"/>
</dbReference>